<evidence type="ECO:0000259" key="6">
    <source>
        <dbReference type="Pfam" id="PF01593"/>
    </source>
</evidence>
<reference evidence="7 8" key="1">
    <citation type="submission" date="2016-10" db="EMBL/GenBank/DDBJ databases">
        <authorList>
            <person name="de Groot N.N."/>
        </authorList>
    </citation>
    <scope>NUCLEOTIDE SEQUENCE [LARGE SCALE GENOMIC DNA]</scope>
    <source>
        <strain evidence="7 8">DSM 23581</strain>
    </source>
</reference>
<evidence type="ECO:0000256" key="4">
    <source>
        <dbReference type="ARBA" id="ARBA00023002"/>
    </source>
</evidence>
<comment type="similarity">
    <text evidence="2 5">Belongs to the carotenoid/retinoid oxidoreductase family.</text>
</comment>
<evidence type="ECO:0000313" key="7">
    <source>
        <dbReference type="EMBL" id="SEA41297.1"/>
    </source>
</evidence>
<dbReference type="Gene3D" id="3.50.50.60">
    <property type="entry name" value="FAD/NAD(P)-binding domain"/>
    <property type="match status" value="2"/>
</dbReference>
<keyword evidence="3 5" id="KW-0125">Carotenoid biosynthesis</keyword>
<accession>A0A1H4AZS9</accession>
<keyword evidence="4 5" id="KW-0560">Oxidoreductase</keyword>
<dbReference type="PANTHER" id="PTHR43734:SF7">
    <property type="entry name" value="4,4'-DIAPONEUROSPORENE OXYGENASE"/>
    <property type="match status" value="1"/>
</dbReference>
<dbReference type="PANTHER" id="PTHR43734">
    <property type="entry name" value="PHYTOENE DESATURASE"/>
    <property type="match status" value="1"/>
</dbReference>
<dbReference type="EMBL" id="FNQF01000005">
    <property type="protein sequence ID" value="SEA41297.1"/>
    <property type="molecule type" value="Genomic_DNA"/>
</dbReference>
<dbReference type="Pfam" id="PF01593">
    <property type="entry name" value="Amino_oxidase"/>
    <property type="match status" value="1"/>
</dbReference>
<dbReference type="NCBIfam" id="NF042421">
    <property type="entry name" value="hydcarot_desat_CrtD"/>
    <property type="match status" value="1"/>
</dbReference>
<organism evidence="7 8">
    <name type="scientific">Psychroflexus halocasei</name>
    <dbReference type="NCBI Taxonomy" id="908615"/>
    <lineage>
        <taxon>Bacteria</taxon>
        <taxon>Pseudomonadati</taxon>
        <taxon>Bacteroidota</taxon>
        <taxon>Flavobacteriia</taxon>
        <taxon>Flavobacteriales</taxon>
        <taxon>Flavobacteriaceae</taxon>
        <taxon>Psychroflexus</taxon>
    </lineage>
</organism>
<dbReference type="RefSeq" id="WP_093244131.1">
    <property type="nucleotide sequence ID" value="NZ_FNQF01000005.1"/>
</dbReference>
<dbReference type="NCBIfam" id="TIGR02734">
    <property type="entry name" value="crtI_fam"/>
    <property type="match status" value="1"/>
</dbReference>
<dbReference type="STRING" id="908615.SAMN05421540_105202"/>
<feature type="domain" description="Amine oxidase" evidence="6">
    <location>
        <begin position="15"/>
        <end position="489"/>
    </location>
</feature>
<name>A0A1H4AZS9_9FLAO</name>
<dbReference type="SUPFAM" id="SSF51905">
    <property type="entry name" value="FAD/NAD(P)-binding domain"/>
    <property type="match status" value="1"/>
</dbReference>
<dbReference type="PRINTS" id="PR00419">
    <property type="entry name" value="ADXRDTASE"/>
</dbReference>
<dbReference type="Proteomes" id="UP000198820">
    <property type="component" value="Unassembled WGS sequence"/>
</dbReference>
<dbReference type="AlphaFoldDB" id="A0A1H4AZS9"/>
<gene>
    <name evidence="7" type="ORF">SAMN05421540_105202</name>
</gene>
<proteinExistence type="inferred from homology"/>
<evidence type="ECO:0000256" key="3">
    <source>
        <dbReference type="ARBA" id="ARBA00022746"/>
    </source>
</evidence>
<dbReference type="GO" id="GO:0016117">
    <property type="term" value="P:carotenoid biosynthetic process"/>
    <property type="evidence" value="ECO:0007669"/>
    <property type="project" value="UniProtKB-KW"/>
</dbReference>
<comment type="pathway">
    <text evidence="1 5">Carotenoid biosynthesis.</text>
</comment>
<evidence type="ECO:0000313" key="8">
    <source>
        <dbReference type="Proteomes" id="UP000198820"/>
    </source>
</evidence>
<evidence type="ECO:0000256" key="1">
    <source>
        <dbReference type="ARBA" id="ARBA00004829"/>
    </source>
</evidence>
<evidence type="ECO:0000256" key="2">
    <source>
        <dbReference type="ARBA" id="ARBA00006046"/>
    </source>
</evidence>
<sequence length="495" mass="56632">MPKRKPNVIIIGAGIAGIASALRLRKQGFEVDIYEKNDYTGGKIHAFQDKQYRFDLGPSLFTLPHLVKELIELHGKNPETYFNYSKQNETCRYFWEDAIKFTAPADPDDFVKSASSIFDEDEQNISHYLKSTKDKYELTADLFLKNSLHQSRNFLNKKALKAVVNIQKLDLIKSLHEHNKASFKNPKLVQLFDRYATYNGSSPYKTPGIMSMIPYLEMYDGTFLPEKGMHDISQSLTKLAKDVGIKIHLNQAVDEIIFDQKTAKAVRVNSEIHKANFIISNMDIYQSYQTILKKAKKPKLNLKQEGSSSALIFYWGINKEFKDLGIHNILFSEDYKKEFDHIFNQKAFYEDPTVYINITSKIIETDAPENCENWFVMINAPADGKILSEEMIHKIRQQIISKINRVLKTDIEKYIEIEHCLTPKDIEKQTSSHQGSLYGMASHGKFSSFLRHANFTSQIKNLYFCGGSVHPGGGIPLCLLSAQIVSDLIQNNNDN</sequence>
<keyword evidence="8" id="KW-1185">Reference proteome</keyword>
<dbReference type="InterPro" id="IPR014105">
    <property type="entry name" value="Carotenoid/retinoid_OxRdtase"/>
</dbReference>
<dbReference type="InterPro" id="IPR036188">
    <property type="entry name" value="FAD/NAD-bd_sf"/>
</dbReference>
<protein>
    <submittedName>
        <fullName evidence="7">Phytoene desaturase</fullName>
    </submittedName>
</protein>
<dbReference type="InterPro" id="IPR054840">
    <property type="entry name" value="hydcarot_desat_CrtD"/>
</dbReference>
<dbReference type="InterPro" id="IPR002937">
    <property type="entry name" value="Amino_oxidase"/>
</dbReference>
<dbReference type="GO" id="GO:0016491">
    <property type="term" value="F:oxidoreductase activity"/>
    <property type="evidence" value="ECO:0007669"/>
    <property type="project" value="UniProtKB-KW"/>
</dbReference>
<evidence type="ECO:0000256" key="5">
    <source>
        <dbReference type="RuleBase" id="RU362075"/>
    </source>
</evidence>